<organism evidence="1 2">
    <name type="scientific">Rubellimicrobium roseum</name>
    <dbReference type="NCBI Taxonomy" id="687525"/>
    <lineage>
        <taxon>Bacteria</taxon>
        <taxon>Pseudomonadati</taxon>
        <taxon>Pseudomonadota</taxon>
        <taxon>Alphaproteobacteria</taxon>
        <taxon>Rhodobacterales</taxon>
        <taxon>Roseobacteraceae</taxon>
        <taxon>Rubellimicrobium</taxon>
    </lineage>
</organism>
<dbReference type="AlphaFoldDB" id="A0A5C4N562"/>
<sequence>MRVTVAPEIWALMFGFPLCLSWPEWGLAQEMSVIERLIAEQYPCKDLEGTQLGIPFDISVLQDVSLDGAEISLREDKVSATFAGRLACRTSDNAVLSSDAAASVQMSASLSLADCSIGALEVVLSEFGGDFGPILEVLAPVLEVVLEEAARGSLVQACQDFGAS</sequence>
<name>A0A5C4N562_9RHOB</name>
<comment type="caution">
    <text evidence="1">The sequence shown here is derived from an EMBL/GenBank/DDBJ whole genome shotgun (WGS) entry which is preliminary data.</text>
</comment>
<dbReference type="RefSeq" id="WP_139083256.1">
    <property type="nucleotide sequence ID" value="NZ_VDFV01000045.1"/>
</dbReference>
<dbReference type="Proteomes" id="UP000305709">
    <property type="component" value="Unassembled WGS sequence"/>
</dbReference>
<dbReference type="EMBL" id="VDFV01000045">
    <property type="protein sequence ID" value="TNC64003.1"/>
    <property type="molecule type" value="Genomic_DNA"/>
</dbReference>
<reference evidence="1 2" key="1">
    <citation type="submission" date="2019-06" db="EMBL/GenBank/DDBJ databases">
        <authorList>
            <person name="Jiang L."/>
        </authorList>
    </citation>
    <scope>NUCLEOTIDE SEQUENCE [LARGE SCALE GENOMIC DNA]</scope>
    <source>
        <strain evidence="1 2">YIM 48858</strain>
    </source>
</reference>
<keyword evidence="2" id="KW-1185">Reference proteome</keyword>
<protein>
    <submittedName>
        <fullName evidence="1">Uncharacterized protein</fullName>
    </submittedName>
</protein>
<evidence type="ECO:0000313" key="2">
    <source>
        <dbReference type="Proteomes" id="UP000305709"/>
    </source>
</evidence>
<proteinExistence type="predicted"/>
<gene>
    <name evidence="1" type="ORF">FHG71_18880</name>
</gene>
<accession>A0A5C4N562</accession>
<evidence type="ECO:0000313" key="1">
    <source>
        <dbReference type="EMBL" id="TNC64003.1"/>
    </source>
</evidence>